<keyword evidence="2" id="KW-1185">Reference proteome</keyword>
<dbReference type="STRING" id="1049789.LEP1GSC050_2118"/>
<proteinExistence type="predicted"/>
<organism evidence="1 2">
    <name type="scientific">Leptospira broomii serovar Hurstbridge str. 5399</name>
    <dbReference type="NCBI Taxonomy" id="1049789"/>
    <lineage>
        <taxon>Bacteria</taxon>
        <taxon>Pseudomonadati</taxon>
        <taxon>Spirochaetota</taxon>
        <taxon>Spirochaetia</taxon>
        <taxon>Leptospirales</taxon>
        <taxon>Leptospiraceae</taxon>
        <taxon>Leptospira</taxon>
    </lineage>
</organism>
<dbReference type="AlphaFoldDB" id="T0FC96"/>
<evidence type="ECO:0000313" key="1">
    <source>
        <dbReference type="EMBL" id="EQA45207.1"/>
    </source>
</evidence>
<gene>
    <name evidence="1" type="ORF">LEP1GSC050_2118</name>
</gene>
<protein>
    <submittedName>
        <fullName evidence="1">Uncharacterized protein</fullName>
    </submittedName>
</protein>
<accession>T0FC96</accession>
<dbReference type="Proteomes" id="UP000015454">
    <property type="component" value="Unassembled WGS sequence"/>
</dbReference>
<sequence>MQKFLDFFRKNFVGRNRYYHNAFNTRFRFLNSQKKKMDSLADK</sequence>
<evidence type="ECO:0000313" key="2">
    <source>
        <dbReference type="Proteomes" id="UP000015454"/>
    </source>
</evidence>
<comment type="caution">
    <text evidence="1">The sequence shown here is derived from an EMBL/GenBank/DDBJ whole genome shotgun (WGS) entry which is preliminary data.</text>
</comment>
<reference evidence="1" key="1">
    <citation type="submission" date="2013-05" db="EMBL/GenBank/DDBJ databases">
        <authorList>
            <person name="Harkins D.M."/>
            <person name="Durkin A.S."/>
            <person name="Brinkac L.M."/>
            <person name="Haft D.H."/>
            <person name="Selengut J.D."/>
            <person name="Sanka R."/>
            <person name="DePew J."/>
            <person name="Purushe J."/>
            <person name="Hartskeerl R.A."/>
            <person name="Ahmed A."/>
            <person name="van der Linden H."/>
            <person name="Goris M.G.A."/>
            <person name="Vinetz J.M."/>
            <person name="Sutton G.G."/>
            <person name="Nierman W.C."/>
            <person name="Fouts D.E."/>
        </authorList>
    </citation>
    <scope>NUCLEOTIDE SEQUENCE [LARGE SCALE GENOMIC DNA]</scope>
    <source>
        <strain evidence="1">5399</strain>
    </source>
</reference>
<dbReference type="EMBL" id="AHMO02000008">
    <property type="protein sequence ID" value="EQA45207.1"/>
    <property type="molecule type" value="Genomic_DNA"/>
</dbReference>
<name>T0FC96_9LEPT</name>